<organism evidence="1 2">
    <name type="scientific">Coemansia furcata</name>
    <dbReference type="NCBI Taxonomy" id="417177"/>
    <lineage>
        <taxon>Eukaryota</taxon>
        <taxon>Fungi</taxon>
        <taxon>Fungi incertae sedis</taxon>
        <taxon>Zoopagomycota</taxon>
        <taxon>Kickxellomycotina</taxon>
        <taxon>Kickxellomycetes</taxon>
        <taxon>Kickxellales</taxon>
        <taxon>Kickxellaceae</taxon>
        <taxon>Coemansia</taxon>
    </lineage>
</organism>
<dbReference type="Proteomes" id="UP001140096">
    <property type="component" value="Unassembled WGS sequence"/>
</dbReference>
<accession>A0ACC1L7R6</accession>
<proteinExistence type="predicted"/>
<reference evidence="1" key="1">
    <citation type="submission" date="2022-07" db="EMBL/GenBank/DDBJ databases">
        <title>Phylogenomic reconstructions and comparative analyses of Kickxellomycotina fungi.</title>
        <authorList>
            <person name="Reynolds N.K."/>
            <person name="Stajich J.E."/>
            <person name="Barry K."/>
            <person name="Grigoriev I.V."/>
            <person name="Crous P."/>
            <person name="Smith M.E."/>
        </authorList>
    </citation>
    <scope>NUCLEOTIDE SEQUENCE</scope>
    <source>
        <strain evidence="1">CBS 102833</strain>
    </source>
</reference>
<protein>
    <submittedName>
        <fullName evidence="1">Uncharacterized protein</fullName>
    </submittedName>
</protein>
<sequence>MSSSTITRVLLDNYVPSGRAKLSDFKIVQAPAPTKDQLGENEVILRPLYYSVDPYQRNRISGAMPGYTENFKKGDPISNYLVGTIVASTSADFQEGDLVLHNDGNWETEYITKASAISKAPAQQGIDPKDYVGVLSMPSFTAYVGATILAEPKAGETILVSSASGAVGQMVVQLSKVRGLRVVGVAGSDDKVEYLKSIGADAAFNYKTCGDFDAAIKQAAPEGIDIYFDNVGGEFLDAALANINYYARIIICGAITQYNLSSPEERYGVKNITNVLLKKAKVQGYIISSYYNTPIREGFIEQVSKLYHEGKITYRLTEAEGLENGVQAILDLFDGKNFGKSIVKA</sequence>
<keyword evidence="2" id="KW-1185">Reference proteome</keyword>
<evidence type="ECO:0000313" key="2">
    <source>
        <dbReference type="Proteomes" id="UP001140096"/>
    </source>
</evidence>
<dbReference type="EMBL" id="JANBUP010002023">
    <property type="protein sequence ID" value="KAJ2802272.1"/>
    <property type="molecule type" value="Genomic_DNA"/>
</dbReference>
<evidence type="ECO:0000313" key="1">
    <source>
        <dbReference type="EMBL" id="KAJ2802272.1"/>
    </source>
</evidence>
<name>A0ACC1L7R6_9FUNG</name>
<comment type="caution">
    <text evidence="1">The sequence shown here is derived from an EMBL/GenBank/DDBJ whole genome shotgun (WGS) entry which is preliminary data.</text>
</comment>
<gene>
    <name evidence="1" type="ORF">H4S07_004733</name>
</gene>